<evidence type="ECO:0000256" key="4">
    <source>
        <dbReference type="ARBA" id="ARBA00016244"/>
    </source>
</evidence>
<name>A0A238KH80_9RHOB</name>
<reference evidence="10" key="1">
    <citation type="submission" date="2017-05" db="EMBL/GenBank/DDBJ databases">
        <authorList>
            <person name="Rodrigo-Torres L."/>
            <person name="Arahal R. D."/>
            <person name="Lucena T."/>
        </authorList>
    </citation>
    <scope>NUCLEOTIDE SEQUENCE [LARGE SCALE GENOMIC DNA]</scope>
    <source>
        <strain evidence="10">CECT 8715</strain>
    </source>
</reference>
<gene>
    <name evidence="9" type="primary">flgK</name>
    <name evidence="9" type="ORF">RUA8715_02176</name>
</gene>
<dbReference type="InterPro" id="IPR010930">
    <property type="entry name" value="Flg_bb/hook_C_dom"/>
</dbReference>
<keyword evidence="9" id="KW-0282">Flagellum</keyword>
<accession>A0A238KH80</accession>
<evidence type="ECO:0000259" key="8">
    <source>
        <dbReference type="Pfam" id="PF22638"/>
    </source>
</evidence>
<proteinExistence type="inferred from homology"/>
<dbReference type="Pfam" id="PF06429">
    <property type="entry name" value="Flg_bbr_C"/>
    <property type="match status" value="1"/>
</dbReference>
<evidence type="ECO:0000313" key="9">
    <source>
        <dbReference type="EMBL" id="SMX42165.1"/>
    </source>
</evidence>
<dbReference type="GO" id="GO:0009424">
    <property type="term" value="C:bacterial-type flagellum hook"/>
    <property type="evidence" value="ECO:0007669"/>
    <property type="project" value="InterPro"/>
</dbReference>
<keyword evidence="9" id="KW-0969">Cilium</keyword>
<dbReference type="GO" id="GO:0044780">
    <property type="term" value="P:bacterial-type flagellum assembly"/>
    <property type="evidence" value="ECO:0007669"/>
    <property type="project" value="InterPro"/>
</dbReference>
<comment type="similarity">
    <text evidence="3">Belongs to the flagella basal body rod proteins family.</text>
</comment>
<evidence type="ECO:0000256" key="5">
    <source>
        <dbReference type="ARBA" id="ARBA00022525"/>
    </source>
</evidence>
<dbReference type="NCBIfam" id="TIGR02492">
    <property type="entry name" value="flgK_ends"/>
    <property type="match status" value="1"/>
</dbReference>
<organism evidence="9 10">
    <name type="scientific">Ruegeria arenilitoris</name>
    <dbReference type="NCBI Taxonomy" id="1173585"/>
    <lineage>
        <taxon>Bacteria</taxon>
        <taxon>Pseudomonadati</taxon>
        <taxon>Pseudomonadota</taxon>
        <taxon>Alphaproteobacteria</taxon>
        <taxon>Rhodobacterales</taxon>
        <taxon>Roseobacteraceae</taxon>
        <taxon>Ruegeria</taxon>
    </lineage>
</organism>
<evidence type="ECO:0000256" key="1">
    <source>
        <dbReference type="ARBA" id="ARBA00004365"/>
    </source>
</evidence>
<dbReference type="OrthoDB" id="7181295at2"/>
<keyword evidence="6" id="KW-0975">Bacterial flagellum</keyword>
<keyword evidence="9" id="KW-0966">Cell projection</keyword>
<feature type="domain" description="Flagellar basal-body/hook protein C-terminal" evidence="7">
    <location>
        <begin position="443"/>
        <end position="481"/>
    </location>
</feature>
<dbReference type="AlphaFoldDB" id="A0A238KH80"/>
<protein>
    <recommendedName>
        <fullName evidence="4">Flagellar hook-associated protein 1</fullName>
    </recommendedName>
</protein>
<feature type="domain" description="Flagellar hook-associated protein FlgK helical" evidence="8">
    <location>
        <begin position="88"/>
        <end position="312"/>
    </location>
</feature>
<dbReference type="InterPro" id="IPR053927">
    <property type="entry name" value="FlgK_helical"/>
</dbReference>
<evidence type="ECO:0000259" key="7">
    <source>
        <dbReference type="Pfam" id="PF06429"/>
    </source>
</evidence>
<evidence type="ECO:0000256" key="3">
    <source>
        <dbReference type="ARBA" id="ARBA00009677"/>
    </source>
</evidence>
<dbReference type="Pfam" id="PF22638">
    <property type="entry name" value="FlgK_D1"/>
    <property type="match status" value="1"/>
</dbReference>
<keyword evidence="10" id="KW-1185">Reference proteome</keyword>
<evidence type="ECO:0000256" key="6">
    <source>
        <dbReference type="ARBA" id="ARBA00023143"/>
    </source>
</evidence>
<sequence>MNMSTALNNALGGLGAASRGAAVVSGNIANALTPGYAKRTLELTTNSISGNGVRVVGITRHQDPVLMANLRAATADNAAASAISEFYSQFEALVGTPDDGRSIAVSLGAFENSLITAASNPGSVERLDLAARAAGDLVADLNKASDGLSKMRSDADRTIGTYVETLNTTLKDIAALNAKIPAVENAGGDINGLLDQRQVLIDQVNQLVPVNVVARDNNRVSLYSDGGLILLEGSAAEFAFSVTGETKPHMTVGNGLLSGLELNGRPVRTSGDSAQIRGGALAAQFDIRDVLAIDAHEDLDAVARDLIERFETAGMDPTAMPTDPGLFTDAGARFDATAPAGLASRLELNPIVDPDAGGESWKLRAGLGAVAPNDPGEATQLQAFGAVLTTARPAPAFGTGTLRASEVSAALLSKAGTAAHTAQSRQSYASNAQLQMEQLVAEQGVDSDTELQRMMQIEQAYAANARIITVVDELMDLLLRM</sequence>
<dbReference type="GO" id="GO:0005198">
    <property type="term" value="F:structural molecule activity"/>
    <property type="evidence" value="ECO:0007669"/>
    <property type="project" value="InterPro"/>
</dbReference>
<dbReference type="InterPro" id="IPR002371">
    <property type="entry name" value="FlgK"/>
</dbReference>
<dbReference type="Proteomes" id="UP000202485">
    <property type="component" value="Unassembled WGS sequence"/>
</dbReference>
<evidence type="ECO:0000313" key="10">
    <source>
        <dbReference type="Proteomes" id="UP000202485"/>
    </source>
</evidence>
<keyword evidence="5" id="KW-0964">Secreted</keyword>
<dbReference type="PANTHER" id="PTHR30033:SF1">
    <property type="entry name" value="FLAGELLAR HOOK-ASSOCIATED PROTEIN 1"/>
    <property type="match status" value="1"/>
</dbReference>
<comment type="subcellular location">
    <subcellularLocation>
        <location evidence="1">Bacterial flagellum</location>
    </subcellularLocation>
    <subcellularLocation>
        <location evidence="2">Secreted</location>
    </subcellularLocation>
</comment>
<dbReference type="PANTHER" id="PTHR30033">
    <property type="entry name" value="FLAGELLAR HOOK-ASSOCIATED PROTEIN 1"/>
    <property type="match status" value="1"/>
</dbReference>
<dbReference type="EMBL" id="FXYG01000002">
    <property type="protein sequence ID" value="SMX42165.1"/>
    <property type="molecule type" value="Genomic_DNA"/>
</dbReference>
<evidence type="ECO:0000256" key="2">
    <source>
        <dbReference type="ARBA" id="ARBA00004613"/>
    </source>
</evidence>
<dbReference type="SUPFAM" id="SSF64518">
    <property type="entry name" value="Phase 1 flagellin"/>
    <property type="match status" value="1"/>
</dbReference>
<dbReference type="GO" id="GO:0005576">
    <property type="term" value="C:extracellular region"/>
    <property type="evidence" value="ECO:0007669"/>
    <property type="project" value="UniProtKB-SubCell"/>
</dbReference>